<gene>
    <name evidence="15" type="ORF">Cop2CBH44_28650</name>
</gene>
<dbReference type="Proteomes" id="UP000594042">
    <property type="component" value="Chromosome"/>
</dbReference>
<evidence type="ECO:0000256" key="4">
    <source>
        <dbReference type="ARBA" id="ARBA00006206"/>
    </source>
</evidence>
<feature type="active site" description="Proton acceptor" evidence="12">
    <location>
        <position position="327"/>
    </location>
</feature>
<evidence type="ECO:0000256" key="1">
    <source>
        <dbReference type="ARBA" id="ARBA00001913"/>
    </source>
</evidence>
<evidence type="ECO:0000256" key="5">
    <source>
        <dbReference type="ARBA" id="ARBA00011245"/>
    </source>
</evidence>
<evidence type="ECO:0000256" key="14">
    <source>
        <dbReference type="PIRSR" id="PIRSR005096-3"/>
    </source>
</evidence>
<dbReference type="InterPro" id="IPR011013">
    <property type="entry name" value="Gal_mutarotase_sf_dom"/>
</dbReference>
<dbReference type="FunFam" id="2.70.98.10:FF:000003">
    <property type="entry name" value="Aldose 1-epimerase"/>
    <property type="match status" value="1"/>
</dbReference>
<comment type="subcellular location">
    <subcellularLocation>
        <location evidence="2">Cytoplasm</location>
    </subcellularLocation>
</comment>
<keyword evidence="8" id="KW-0106">Calcium</keyword>
<protein>
    <recommendedName>
        <fullName evidence="11">Aldose 1-epimerase</fullName>
        <ecNumber evidence="11">5.1.3.3</ecNumber>
    </recommendedName>
</protein>
<dbReference type="NCBIfam" id="NF008277">
    <property type="entry name" value="PRK11055.1"/>
    <property type="match status" value="1"/>
</dbReference>
<dbReference type="PANTHER" id="PTHR10091">
    <property type="entry name" value="ALDOSE-1-EPIMERASE"/>
    <property type="match status" value="1"/>
</dbReference>
<dbReference type="InterPro" id="IPR047215">
    <property type="entry name" value="Galactose_mutarotase-like"/>
</dbReference>
<dbReference type="AlphaFoldDB" id="A0A7G1I0C2"/>
<dbReference type="EMBL" id="AP023322">
    <property type="protein sequence ID" value="BCI64512.1"/>
    <property type="molecule type" value="Genomic_DNA"/>
</dbReference>
<dbReference type="GO" id="GO:0004034">
    <property type="term" value="F:aldose 1-epimerase activity"/>
    <property type="evidence" value="ECO:0007669"/>
    <property type="project" value="UniProtKB-EC"/>
</dbReference>
<keyword evidence="16" id="KW-1185">Reference proteome</keyword>
<sequence length="363" mass="40079">MVNAGISFETTASGLNPSDFNTVINGKEVRLYVLKNKGGAELCITNFGGIVVSISVPDTSGKLVDVVLGHSSITDYQNSPEKYLGALIGRYGNRIKRGEFVLDGKSYKIRSNNPDCSLHGGLVGYNNVVWDAEQKDAQSLDLTYVSPDGEEGFPGVLTIHVRYSLTDDNAMKIEYVATTNQATVVNLTHHSFFNLNGDGGGEVTNHIVTINAPFYTPMDDKSVPTGEIAKVENTPMDFMTPHVVGERIDEKFEQLIFGRGYDHNYVLAKRWPGELTYAARAVSPKTGICMEVYTTEPGVQLYTGNWLNGFEGKASRKYTERTAICFETQHFPDSPNNPHFPSTVLRPGEKYTQTCIYKFGIEK</sequence>
<dbReference type="KEGG" id="copr:Cop2CBH44_28650"/>
<comment type="catalytic activity">
    <reaction evidence="11">
        <text>alpha-D-glucose = beta-D-glucose</text>
        <dbReference type="Rhea" id="RHEA:10264"/>
        <dbReference type="ChEBI" id="CHEBI:15903"/>
        <dbReference type="ChEBI" id="CHEBI:17925"/>
        <dbReference type="EC" id="5.1.3.3"/>
    </reaction>
</comment>
<keyword evidence="7" id="KW-0597">Phosphoprotein</keyword>
<dbReference type="InterPro" id="IPR014718">
    <property type="entry name" value="GH-type_carb-bd"/>
</dbReference>
<dbReference type="PIRSF" id="PIRSF005096">
    <property type="entry name" value="GALM"/>
    <property type="match status" value="1"/>
</dbReference>
<proteinExistence type="inferred from homology"/>
<evidence type="ECO:0000256" key="10">
    <source>
        <dbReference type="ARBA" id="ARBA00023277"/>
    </source>
</evidence>
<dbReference type="EC" id="5.1.3.3" evidence="11"/>
<dbReference type="Gene3D" id="2.70.98.10">
    <property type="match status" value="1"/>
</dbReference>
<name>A0A7G1I0C2_9BACT</name>
<evidence type="ECO:0000256" key="7">
    <source>
        <dbReference type="ARBA" id="ARBA00022553"/>
    </source>
</evidence>
<keyword evidence="10 11" id="KW-0119">Carbohydrate metabolism</keyword>
<dbReference type="UniPathway" id="UPA00242"/>
<dbReference type="GO" id="GO:0005737">
    <property type="term" value="C:cytoplasm"/>
    <property type="evidence" value="ECO:0007669"/>
    <property type="project" value="UniProtKB-SubCell"/>
</dbReference>
<reference evidence="16" key="1">
    <citation type="submission" date="2020-07" db="EMBL/GenBank/DDBJ databases">
        <title>Complete genome sequencing of Coprobacter sp. strain 2CBH44.</title>
        <authorList>
            <person name="Sakamoto M."/>
            <person name="Murakami T."/>
            <person name="Mori H."/>
        </authorList>
    </citation>
    <scope>NUCLEOTIDE SEQUENCE [LARGE SCALE GENOMIC DNA]</scope>
    <source>
        <strain evidence="16">2CBH44</strain>
    </source>
</reference>
<dbReference type="CDD" id="cd09019">
    <property type="entry name" value="galactose_mutarotase_like"/>
    <property type="match status" value="1"/>
</dbReference>
<accession>A0A7G1I0C2</accession>
<evidence type="ECO:0000313" key="16">
    <source>
        <dbReference type="Proteomes" id="UP000594042"/>
    </source>
</evidence>
<comment type="subunit">
    <text evidence="5">Monomer.</text>
</comment>
<evidence type="ECO:0000256" key="12">
    <source>
        <dbReference type="PIRSR" id="PIRSR005096-1"/>
    </source>
</evidence>
<keyword evidence="9 11" id="KW-0413">Isomerase</keyword>
<dbReference type="RefSeq" id="WP_021929647.1">
    <property type="nucleotide sequence ID" value="NZ_AP023322.1"/>
</dbReference>
<evidence type="ECO:0000256" key="11">
    <source>
        <dbReference type="PIRNR" id="PIRNR005096"/>
    </source>
</evidence>
<evidence type="ECO:0000256" key="13">
    <source>
        <dbReference type="PIRSR" id="PIRSR005096-2"/>
    </source>
</evidence>
<dbReference type="InterPro" id="IPR015443">
    <property type="entry name" value="Aldose_1-epimerase"/>
</dbReference>
<comment type="pathway">
    <text evidence="3 11">Carbohydrate metabolism; hexose metabolism.</text>
</comment>
<evidence type="ECO:0000256" key="6">
    <source>
        <dbReference type="ARBA" id="ARBA00022490"/>
    </source>
</evidence>
<dbReference type="PANTHER" id="PTHR10091:SF0">
    <property type="entry name" value="GALACTOSE MUTAROTASE"/>
    <property type="match status" value="1"/>
</dbReference>
<dbReference type="Pfam" id="PF01263">
    <property type="entry name" value="Aldose_epim"/>
    <property type="match status" value="1"/>
</dbReference>
<evidence type="ECO:0000256" key="3">
    <source>
        <dbReference type="ARBA" id="ARBA00005028"/>
    </source>
</evidence>
<evidence type="ECO:0000256" key="2">
    <source>
        <dbReference type="ARBA" id="ARBA00004496"/>
    </source>
</evidence>
<evidence type="ECO:0000256" key="8">
    <source>
        <dbReference type="ARBA" id="ARBA00022837"/>
    </source>
</evidence>
<dbReference type="SUPFAM" id="SSF74650">
    <property type="entry name" value="Galactose mutarotase-like"/>
    <property type="match status" value="1"/>
</dbReference>
<keyword evidence="6" id="KW-0963">Cytoplasm</keyword>
<dbReference type="GO" id="GO:0006006">
    <property type="term" value="P:glucose metabolic process"/>
    <property type="evidence" value="ECO:0007669"/>
    <property type="project" value="TreeGrafter"/>
</dbReference>
<feature type="active site" description="Proton donor" evidence="12">
    <location>
        <position position="190"/>
    </location>
</feature>
<dbReference type="GO" id="GO:0030246">
    <property type="term" value="F:carbohydrate binding"/>
    <property type="evidence" value="ECO:0007669"/>
    <property type="project" value="InterPro"/>
</dbReference>
<dbReference type="InterPro" id="IPR008183">
    <property type="entry name" value="Aldose_1/G6P_1-epimerase"/>
</dbReference>
<comment type="cofactor">
    <cofactor evidence="1">
        <name>Ca(2+)</name>
        <dbReference type="ChEBI" id="CHEBI:29108"/>
    </cofactor>
</comment>
<comment type="similarity">
    <text evidence="4 11">Belongs to the aldose epimerase family.</text>
</comment>
<organism evidence="15 16">
    <name type="scientific">Coprobacter secundus subsp. similis</name>
    <dbReference type="NCBI Taxonomy" id="2751153"/>
    <lineage>
        <taxon>Bacteria</taxon>
        <taxon>Pseudomonadati</taxon>
        <taxon>Bacteroidota</taxon>
        <taxon>Bacteroidia</taxon>
        <taxon>Bacteroidales</taxon>
        <taxon>Barnesiellaceae</taxon>
        <taxon>Coprobacter</taxon>
    </lineage>
</organism>
<feature type="binding site" evidence="14">
    <location>
        <begin position="93"/>
        <end position="94"/>
    </location>
    <ligand>
        <name>beta-D-galactose</name>
        <dbReference type="ChEBI" id="CHEBI:27667"/>
    </ligand>
</feature>
<feature type="binding site" evidence="13">
    <location>
        <position position="262"/>
    </location>
    <ligand>
        <name>beta-D-galactose</name>
        <dbReference type="ChEBI" id="CHEBI:27667"/>
    </ligand>
</feature>
<evidence type="ECO:0000256" key="9">
    <source>
        <dbReference type="ARBA" id="ARBA00023235"/>
    </source>
</evidence>
<dbReference type="GO" id="GO:0033499">
    <property type="term" value="P:galactose catabolic process via UDP-galactose, Leloir pathway"/>
    <property type="evidence" value="ECO:0007669"/>
    <property type="project" value="TreeGrafter"/>
</dbReference>
<evidence type="ECO:0000313" key="15">
    <source>
        <dbReference type="EMBL" id="BCI64512.1"/>
    </source>
</evidence>